<keyword evidence="2" id="KW-1185">Reference proteome</keyword>
<comment type="caution">
    <text evidence="1">The sequence shown here is derived from an EMBL/GenBank/DDBJ whole genome shotgun (WGS) entry which is preliminary data.</text>
</comment>
<accession>A0ABQ5EZ73</accession>
<protein>
    <submittedName>
        <fullName evidence="1">Uncharacterized protein</fullName>
    </submittedName>
</protein>
<evidence type="ECO:0000313" key="2">
    <source>
        <dbReference type="Proteomes" id="UP001151760"/>
    </source>
</evidence>
<sequence length="125" mass="14406">MNYFSSIYRGWEKESEEFVKLPFNHNRRSYLACFWPFDPLDEVFAPIRCCHVCWEMWKKGLYKVEKRKGAGCGIGEVGIEGLVRDVEGGKEARKSMVEVYEVALMRCLCLVYAAAEENKGEAMCS</sequence>
<organism evidence="1 2">
    <name type="scientific">Tanacetum coccineum</name>
    <dbReference type="NCBI Taxonomy" id="301880"/>
    <lineage>
        <taxon>Eukaryota</taxon>
        <taxon>Viridiplantae</taxon>
        <taxon>Streptophyta</taxon>
        <taxon>Embryophyta</taxon>
        <taxon>Tracheophyta</taxon>
        <taxon>Spermatophyta</taxon>
        <taxon>Magnoliopsida</taxon>
        <taxon>eudicotyledons</taxon>
        <taxon>Gunneridae</taxon>
        <taxon>Pentapetalae</taxon>
        <taxon>asterids</taxon>
        <taxon>campanulids</taxon>
        <taxon>Asterales</taxon>
        <taxon>Asteraceae</taxon>
        <taxon>Asteroideae</taxon>
        <taxon>Anthemideae</taxon>
        <taxon>Anthemidinae</taxon>
        <taxon>Tanacetum</taxon>
    </lineage>
</organism>
<gene>
    <name evidence="1" type="ORF">Tco_0991410</name>
</gene>
<proteinExistence type="predicted"/>
<evidence type="ECO:0000313" key="1">
    <source>
        <dbReference type="EMBL" id="GJT56356.1"/>
    </source>
</evidence>
<reference evidence="1" key="2">
    <citation type="submission" date="2022-01" db="EMBL/GenBank/DDBJ databases">
        <authorList>
            <person name="Yamashiro T."/>
            <person name="Shiraishi A."/>
            <person name="Satake H."/>
            <person name="Nakayama K."/>
        </authorList>
    </citation>
    <scope>NUCLEOTIDE SEQUENCE</scope>
</reference>
<dbReference type="Proteomes" id="UP001151760">
    <property type="component" value="Unassembled WGS sequence"/>
</dbReference>
<dbReference type="EMBL" id="BQNB010016837">
    <property type="protein sequence ID" value="GJT56356.1"/>
    <property type="molecule type" value="Genomic_DNA"/>
</dbReference>
<reference evidence="1" key="1">
    <citation type="journal article" date="2022" name="Int. J. Mol. Sci.">
        <title>Draft Genome of Tanacetum Coccineum: Genomic Comparison of Closely Related Tanacetum-Family Plants.</title>
        <authorList>
            <person name="Yamashiro T."/>
            <person name="Shiraishi A."/>
            <person name="Nakayama K."/>
            <person name="Satake H."/>
        </authorList>
    </citation>
    <scope>NUCLEOTIDE SEQUENCE</scope>
</reference>
<name>A0ABQ5EZ73_9ASTR</name>